<evidence type="ECO:0000313" key="4">
    <source>
        <dbReference type="Proteomes" id="UP000824469"/>
    </source>
</evidence>
<dbReference type="AlphaFoldDB" id="A0AA38GGS2"/>
<accession>A0AA38GGS2</accession>
<feature type="compositionally biased region" description="Low complexity" evidence="1">
    <location>
        <begin position="20"/>
        <end position="39"/>
    </location>
</feature>
<keyword evidence="2" id="KW-0812">Transmembrane</keyword>
<keyword evidence="2" id="KW-1133">Transmembrane helix</keyword>
<evidence type="ECO:0000313" key="3">
    <source>
        <dbReference type="EMBL" id="KAH9321722.1"/>
    </source>
</evidence>
<feature type="transmembrane region" description="Helical" evidence="2">
    <location>
        <begin position="161"/>
        <end position="180"/>
    </location>
</feature>
<feature type="non-terminal residue" evidence="3">
    <location>
        <position position="1"/>
    </location>
</feature>
<feature type="compositionally biased region" description="Basic and acidic residues" evidence="1">
    <location>
        <begin position="122"/>
        <end position="145"/>
    </location>
</feature>
<organism evidence="3 4">
    <name type="scientific">Taxus chinensis</name>
    <name type="common">Chinese yew</name>
    <name type="synonym">Taxus wallichiana var. chinensis</name>
    <dbReference type="NCBI Taxonomy" id="29808"/>
    <lineage>
        <taxon>Eukaryota</taxon>
        <taxon>Viridiplantae</taxon>
        <taxon>Streptophyta</taxon>
        <taxon>Embryophyta</taxon>
        <taxon>Tracheophyta</taxon>
        <taxon>Spermatophyta</taxon>
        <taxon>Pinopsida</taxon>
        <taxon>Pinidae</taxon>
        <taxon>Conifers II</taxon>
        <taxon>Cupressales</taxon>
        <taxon>Taxaceae</taxon>
        <taxon>Taxus</taxon>
    </lineage>
</organism>
<protein>
    <submittedName>
        <fullName evidence="3">Uncharacterized protein</fullName>
    </submittedName>
</protein>
<evidence type="ECO:0000256" key="2">
    <source>
        <dbReference type="SAM" id="Phobius"/>
    </source>
</evidence>
<keyword evidence="2" id="KW-0472">Membrane</keyword>
<feature type="region of interest" description="Disordered" evidence="1">
    <location>
        <begin position="1"/>
        <end position="158"/>
    </location>
</feature>
<evidence type="ECO:0000256" key="1">
    <source>
        <dbReference type="SAM" id="MobiDB-lite"/>
    </source>
</evidence>
<reference evidence="3 4" key="1">
    <citation type="journal article" date="2021" name="Nat. Plants">
        <title>The Taxus genome provides insights into paclitaxel biosynthesis.</title>
        <authorList>
            <person name="Xiong X."/>
            <person name="Gou J."/>
            <person name="Liao Q."/>
            <person name="Li Y."/>
            <person name="Zhou Q."/>
            <person name="Bi G."/>
            <person name="Li C."/>
            <person name="Du R."/>
            <person name="Wang X."/>
            <person name="Sun T."/>
            <person name="Guo L."/>
            <person name="Liang H."/>
            <person name="Lu P."/>
            <person name="Wu Y."/>
            <person name="Zhang Z."/>
            <person name="Ro D.K."/>
            <person name="Shang Y."/>
            <person name="Huang S."/>
            <person name="Yan J."/>
        </authorList>
    </citation>
    <scope>NUCLEOTIDE SEQUENCE [LARGE SCALE GENOMIC DNA]</scope>
    <source>
        <strain evidence="3">Ta-2019</strain>
    </source>
</reference>
<feature type="compositionally biased region" description="Basic residues" evidence="1">
    <location>
        <begin position="110"/>
        <end position="121"/>
    </location>
</feature>
<feature type="compositionally biased region" description="Low complexity" evidence="1">
    <location>
        <begin position="149"/>
        <end position="158"/>
    </location>
</feature>
<sequence length="185" mass="20257">APRPRVLPYQIKRHSGPARAASSTPTLSRLSLALRPSRLGGTRQGEPAPRTAPQARSVSERDRQTARTRAAPAQTPGRARARGPGEPQRPAQRAPRHPRPGAAAPDRTARTRPRRPARARGRARDPDHEAEREPRKESPAHDTRPSHRAQAIRPGAAPGPATPLPLFLLIIILIYLSHYLPHPLL</sequence>
<gene>
    <name evidence="3" type="ORF">KI387_016361</name>
</gene>
<comment type="caution">
    <text evidence="3">The sequence shown here is derived from an EMBL/GenBank/DDBJ whole genome shotgun (WGS) entry which is preliminary data.</text>
</comment>
<feature type="compositionally biased region" description="Low complexity" evidence="1">
    <location>
        <begin position="67"/>
        <end position="93"/>
    </location>
</feature>
<dbReference type="Proteomes" id="UP000824469">
    <property type="component" value="Unassembled WGS sequence"/>
</dbReference>
<name>A0AA38GGS2_TAXCH</name>
<proteinExistence type="predicted"/>
<keyword evidence="4" id="KW-1185">Reference proteome</keyword>
<dbReference type="EMBL" id="JAHRHJ020000003">
    <property type="protein sequence ID" value="KAH9321722.1"/>
    <property type="molecule type" value="Genomic_DNA"/>
</dbReference>